<reference evidence="2 3" key="1">
    <citation type="submission" date="2020-04" db="EMBL/GenBank/DDBJ databases">
        <title>Perkinsus olseni comparative genomics.</title>
        <authorList>
            <person name="Bogema D.R."/>
        </authorList>
    </citation>
    <scope>NUCLEOTIDE SEQUENCE [LARGE SCALE GENOMIC DNA]</scope>
    <source>
        <strain evidence="2 3">ATCC PRA-207</strain>
    </source>
</reference>
<dbReference type="EMBL" id="JABANO010006160">
    <property type="protein sequence ID" value="KAF4752288.1"/>
    <property type="molecule type" value="Genomic_DNA"/>
</dbReference>
<name>A0A7J6U4A7_PEROL</name>
<keyword evidence="3" id="KW-1185">Reference proteome</keyword>
<feature type="region of interest" description="Disordered" evidence="1">
    <location>
        <begin position="60"/>
        <end position="83"/>
    </location>
</feature>
<dbReference type="AlphaFoldDB" id="A0A7J6U4A7"/>
<sequence length="167" mass="17996">MMAASSYPSTATSPYYPASEYGGGSSYSVISYPRGGTPEGSAVTSRSFYAPVVLSRSPLQKAMQSGQVLTPSPTSRSEMRSMYSPEYSGPVMLPRVGVPLPPEISGQYYYGMTEELATPPPPQNVKAFSSPYRETVVAGVTDDIAEEPEPSRVRPSVAKELSAPRRW</sequence>
<evidence type="ECO:0000256" key="1">
    <source>
        <dbReference type="SAM" id="MobiDB-lite"/>
    </source>
</evidence>
<accession>A0A7J6U4A7</accession>
<dbReference type="Proteomes" id="UP000553632">
    <property type="component" value="Unassembled WGS sequence"/>
</dbReference>
<protein>
    <submittedName>
        <fullName evidence="2">Uncharacterized protein</fullName>
    </submittedName>
</protein>
<proteinExistence type="predicted"/>
<evidence type="ECO:0000313" key="2">
    <source>
        <dbReference type="EMBL" id="KAF4752288.1"/>
    </source>
</evidence>
<organism evidence="2 3">
    <name type="scientific">Perkinsus olseni</name>
    <name type="common">Perkinsus atlanticus</name>
    <dbReference type="NCBI Taxonomy" id="32597"/>
    <lineage>
        <taxon>Eukaryota</taxon>
        <taxon>Sar</taxon>
        <taxon>Alveolata</taxon>
        <taxon>Perkinsozoa</taxon>
        <taxon>Perkinsea</taxon>
        <taxon>Perkinsida</taxon>
        <taxon>Perkinsidae</taxon>
        <taxon>Perkinsus</taxon>
    </lineage>
</organism>
<feature type="region of interest" description="Disordered" evidence="1">
    <location>
        <begin position="143"/>
        <end position="167"/>
    </location>
</feature>
<comment type="caution">
    <text evidence="2">The sequence shown here is derived from an EMBL/GenBank/DDBJ whole genome shotgun (WGS) entry which is preliminary data.</text>
</comment>
<dbReference type="OMA" id="NMYSPPA"/>
<feature type="compositionally biased region" description="Polar residues" evidence="1">
    <location>
        <begin position="62"/>
        <end position="76"/>
    </location>
</feature>
<feature type="region of interest" description="Disordered" evidence="1">
    <location>
        <begin position="1"/>
        <end position="22"/>
    </location>
</feature>
<gene>
    <name evidence="2" type="ORF">FOZ63_023947</name>
</gene>
<evidence type="ECO:0000313" key="3">
    <source>
        <dbReference type="Proteomes" id="UP000553632"/>
    </source>
</evidence>